<comment type="subcellular location">
    <subcellularLocation>
        <location evidence="1 7">Cell membrane</location>
        <topology evidence="1 7">Multi-pass membrane protein</topology>
    </subcellularLocation>
</comment>
<proteinExistence type="inferred from homology"/>
<evidence type="ECO:0000259" key="8">
    <source>
        <dbReference type="PROSITE" id="PS50928"/>
    </source>
</evidence>
<evidence type="ECO:0000256" key="5">
    <source>
        <dbReference type="ARBA" id="ARBA00022989"/>
    </source>
</evidence>
<comment type="caution">
    <text evidence="9">The sequence shown here is derived from an EMBL/GenBank/DDBJ whole genome shotgun (WGS) entry which is preliminary data.</text>
</comment>
<dbReference type="AlphaFoldDB" id="A0A2R6C026"/>
<feature type="transmembrane region" description="Helical" evidence="7">
    <location>
        <begin position="207"/>
        <end position="224"/>
    </location>
</feature>
<gene>
    <name evidence="9" type="ORF">B9Q13_05285</name>
</gene>
<keyword evidence="6 7" id="KW-0472">Membrane</keyword>
<evidence type="ECO:0000256" key="6">
    <source>
        <dbReference type="ARBA" id="ARBA00023136"/>
    </source>
</evidence>
<dbReference type="PANTHER" id="PTHR43163:SF6">
    <property type="entry name" value="DIPEPTIDE TRANSPORT SYSTEM PERMEASE PROTEIN DPPB-RELATED"/>
    <property type="match status" value="1"/>
</dbReference>
<comment type="similarity">
    <text evidence="7">Belongs to the binding-protein-dependent transport system permease family.</text>
</comment>
<dbReference type="CDD" id="cd06261">
    <property type="entry name" value="TM_PBP2"/>
    <property type="match status" value="1"/>
</dbReference>
<evidence type="ECO:0000313" key="10">
    <source>
        <dbReference type="Proteomes" id="UP000241886"/>
    </source>
</evidence>
<evidence type="ECO:0000256" key="4">
    <source>
        <dbReference type="ARBA" id="ARBA00022692"/>
    </source>
</evidence>
<dbReference type="Proteomes" id="UP000241886">
    <property type="component" value="Unassembled WGS sequence"/>
</dbReference>
<dbReference type="PANTHER" id="PTHR43163">
    <property type="entry name" value="DIPEPTIDE TRANSPORT SYSTEM PERMEASE PROTEIN DPPB-RELATED"/>
    <property type="match status" value="1"/>
</dbReference>
<dbReference type="SUPFAM" id="SSF161098">
    <property type="entry name" value="MetI-like"/>
    <property type="match status" value="1"/>
</dbReference>
<name>A0A2R6C026_9ARCH</name>
<dbReference type="Gene3D" id="1.10.3720.10">
    <property type="entry name" value="MetI-like"/>
    <property type="match status" value="1"/>
</dbReference>
<dbReference type="GO" id="GO:0005886">
    <property type="term" value="C:plasma membrane"/>
    <property type="evidence" value="ECO:0007669"/>
    <property type="project" value="UniProtKB-SubCell"/>
</dbReference>
<feature type="transmembrane region" description="Helical" evidence="7">
    <location>
        <begin position="157"/>
        <end position="175"/>
    </location>
</feature>
<dbReference type="Pfam" id="PF00528">
    <property type="entry name" value="BPD_transp_1"/>
    <property type="match status" value="1"/>
</dbReference>
<dbReference type="PROSITE" id="PS50928">
    <property type="entry name" value="ABC_TM1"/>
    <property type="match status" value="1"/>
</dbReference>
<keyword evidence="5 7" id="KW-1133">Transmembrane helix</keyword>
<keyword evidence="3" id="KW-1003">Cell membrane</keyword>
<evidence type="ECO:0000256" key="7">
    <source>
        <dbReference type="RuleBase" id="RU363032"/>
    </source>
</evidence>
<evidence type="ECO:0000313" key="9">
    <source>
        <dbReference type="EMBL" id="PSO04204.1"/>
    </source>
</evidence>
<accession>A0A2R6C026</accession>
<evidence type="ECO:0000256" key="2">
    <source>
        <dbReference type="ARBA" id="ARBA00022448"/>
    </source>
</evidence>
<keyword evidence="2 7" id="KW-0813">Transport</keyword>
<protein>
    <recommendedName>
        <fullName evidence="8">ABC transmembrane type-1 domain-containing protein</fullName>
    </recommendedName>
</protein>
<feature type="transmembrane region" description="Helical" evidence="7">
    <location>
        <begin position="115"/>
        <end position="137"/>
    </location>
</feature>
<feature type="transmembrane region" description="Helical" evidence="7">
    <location>
        <begin position="312"/>
        <end position="338"/>
    </location>
</feature>
<organism evidence="9 10">
    <name type="scientific">Candidatus Marsarchaeota G2 archaeon ECH_B_SAG-G16</name>
    <dbReference type="NCBI Taxonomy" id="1978167"/>
    <lineage>
        <taxon>Archaea</taxon>
        <taxon>Candidatus Marsarchaeota</taxon>
        <taxon>Candidatus Marsarchaeota group 2</taxon>
    </lineage>
</organism>
<dbReference type="InterPro" id="IPR035906">
    <property type="entry name" value="MetI-like_sf"/>
</dbReference>
<reference evidence="9 10" key="1">
    <citation type="submission" date="2017-04" db="EMBL/GenBank/DDBJ databases">
        <title>Novel microbial lineages endemic to geothermal iron-oxide mats fill important gaps in the evolutionary history of Archaea.</title>
        <authorList>
            <person name="Jay Z.J."/>
            <person name="Beam J.P."/>
            <person name="Dlakic M."/>
            <person name="Rusch D.B."/>
            <person name="Kozubal M.A."/>
            <person name="Inskeep W.P."/>
        </authorList>
    </citation>
    <scope>NUCLEOTIDE SEQUENCE [LARGE SCALE GENOMIC DNA]</scope>
    <source>
        <strain evidence="9">ECH_B_SAG-G16</strain>
    </source>
</reference>
<feature type="domain" description="ABC transmembrane type-1" evidence="8">
    <location>
        <begin position="111"/>
        <end position="335"/>
    </location>
</feature>
<feature type="transmembrane region" description="Helical" evidence="7">
    <location>
        <begin position="267"/>
        <end position="292"/>
    </location>
</feature>
<feature type="transmembrane region" description="Helical" evidence="7">
    <location>
        <begin position="20"/>
        <end position="46"/>
    </location>
</feature>
<dbReference type="EMBL" id="NEXO01000070">
    <property type="protein sequence ID" value="PSO04204.1"/>
    <property type="molecule type" value="Genomic_DNA"/>
</dbReference>
<sequence length="346" mass="39138">MIMATYKFVVFRLINRLVTLLFLAIVSFFLFEVIPQLLGFNVAFLFAGITQLSPKQAQAQLLLVDTIAKAYGLYDPLPLRIYHFLFNMFTFNFGYSPTFKEPVLKVVSQYLPNSLILSGVSLITTSVLSIVFGVYAAKSFINSKRKIGDKTVSIFSIGTYFLPVIWIGPILYFVLADQARIFPINLAFALNCGGVCHPTGLEYYLRYLWAATLPIIVLTILGFGHRQQLLRNNIIEEYNSSSYAIYARARGIPSRQIFYKHAFRNALLPWVTQVGLDVAFLIYGLFFVEVIFQFPGIGYASVLAATTLDIPFLISTTFLFGLYTLLVLFVLDFVYAMLDPRIRLGE</sequence>
<dbReference type="GO" id="GO:0055085">
    <property type="term" value="P:transmembrane transport"/>
    <property type="evidence" value="ECO:0007669"/>
    <property type="project" value="InterPro"/>
</dbReference>
<dbReference type="InterPro" id="IPR000515">
    <property type="entry name" value="MetI-like"/>
</dbReference>
<evidence type="ECO:0000256" key="3">
    <source>
        <dbReference type="ARBA" id="ARBA00022475"/>
    </source>
</evidence>
<evidence type="ECO:0000256" key="1">
    <source>
        <dbReference type="ARBA" id="ARBA00004651"/>
    </source>
</evidence>
<keyword evidence="4 7" id="KW-0812">Transmembrane</keyword>